<accession>A0A0K2UNB0</accession>
<name>A0A0K2UNB0_LEPSM</name>
<proteinExistence type="predicted"/>
<evidence type="ECO:0000313" key="1">
    <source>
        <dbReference type="EMBL" id="CDW39535.1"/>
    </source>
</evidence>
<organism evidence="1">
    <name type="scientific">Lepeophtheirus salmonis</name>
    <name type="common">Salmon louse</name>
    <name type="synonym">Caligus salmonis</name>
    <dbReference type="NCBI Taxonomy" id="72036"/>
    <lineage>
        <taxon>Eukaryota</taxon>
        <taxon>Metazoa</taxon>
        <taxon>Ecdysozoa</taxon>
        <taxon>Arthropoda</taxon>
        <taxon>Crustacea</taxon>
        <taxon>Multicrustacea</taxon>
        <taxon>Hexanauplia</taxon>
        <taxon>Copepoda</taxon>
        <taxon>Siphonostomatoida</taxon>
        <taxon>Caligidae</taxon>
        <taxon>Lepeophtheirus</taxon>
    </lineage>
</organism>
<protein>
    <submittedName>
        <fullName evidence="1">Uncharacterized protein</fullName>
    </submittedName>
</protein>
<sequence>MGWYLVSRGPHFLWPGRQVVLQPLLGLFRRLCRHTMLLQHQVHVRVVRLDPW</sequence>
<reference evidence="1" key="1">
    <citation type="submission" date="2014-05" db="EMBL/GenBank/DDBJ databases">
        <authorList>
            <person name="Chronopoulou M."/>
        </authorList>
    </citation>
    <scope>NUCLEOTIDE SEQUENCE</scope>
    <source>
        <tissue evidence="1">Whole organism</tissue>
    </source>
</reference>
<dbReference type="AlphaFoldDB" id="A0A0K2UNB0"/>
<dbReference type="EMBL" id="HACA01022174">
    <property type="protein sequence ID" value="CDW39535.1"/>
    <property type="molecule type" value="Transcribed_RNA"/>
</dbReference>